<dbReference type="PANTHER" id="PTHR16151">
    <property type="entry name" value="HAUS AUGMIN-LIKE COMPLEX SUBUNIT 6"/>
    <property type="match status" value="1"/>
</dbReference>
<evidence type="ECO:0000313" key="5">
    <source>
        <dbReference type="Proteomes" id="UP000277580"/>
    </source>
</evidence>
<evidence type="ECO:0000259" key="3">
    <source>
        <dbReference type="Pfam" id="PF14661"/>
    </source>
</evidence>
<reference evidence="4 5" key="1">
    <citation type="journal article" date="2018" name="Nat. Ecol. Evol.">
        <title>Pezizomycetes genomes reveal the molecular basis of ectomycorrhizal truffle lifestyle.</title>
        <authorList>
            <person name="Murat C."/>
            <person name="Payen T."/>
            <person name="Noel B."/>
            <person name="Kuo A."/>
            <person name="Morin E."/>
            <person name="Chen J."/>
            <person name="Kohler A."/>
            <person name="Krizsan K."/>
            <person name="Balestrini R."/>
            <person name="Da Silva C."/>
            <person name="Montanini B."/>
            <person name="Hainaut M."/>
            <person name="Levati E."/>
            <person name="Barry K.W."/>
            <person name="Belfiori B."/>
            <person name="Cichocki N."/>
            <person name="Clum A."/>
            <person name="Dockter R.B."/>
            <person name="Fauchery L."/>
            <person name="Guy J."/>
            <person name="Iotti M."/>
            <person name="Le Tacon F."/>
            <person name="Lindquist E.A."/>
            <person name="Lipzen A."/>
            <person name="Malagnac F."/>
            <person name="Mello A."/>
            <person name="Molinier V."/>
            <person name="Miyauchi S."/>
            <person name="Poulain J."/>
            <person name="Riccioni C."/>
            <person name="Rubini A."/>
            <person name="Sitrit Y."/>
            <person name="Splivallo R."/>
            <person name="Traeger S."/>
            <person name="Wang M."/>
            <person name="Zifcakova L."/>
            <person name="Wipf D."/>
            <person name="Zambonelli A."/>
            <person name="Paolocci F."/>
            <person name="Nowrousian M."/>
            <person name="Ottonello S."/>
            <person name="Baldrian P."/>
            <person name="Spatafora J.W."/>
            <person name="Henrissat B."/>
            <person name="Nagy L.G."/>
            <person name="Aury J.M."/>
            <person name="Wincker P."/>
            <person name="Grigoriev I.V."/>
            <person name="Bonfante P."/>
            <person name="Martin F.M."/>
        </authorList>
    </citation>
    <scope>NUCLEOTIDE SEQUENCE [LARGE SCALE GENOMIC DNA]</scope>
    <source>
        <strain evidence="4 5">CCBAS932</strain>
    </source>
</reference>
<dbReference type="Pfam" id="PF14661">
    <property type="entry name" value="HAUS6_N"/>
    <property type="match status" value="1"/>
</dbReference>
<dbReference type="OrthoDB" id="5575722at2759"/>
<feature type="domain" description="HAUS augmin-like complex subunit 6 N-terminal" evidence="3">
    <location>
        <begin position="11"/>
        <end position="218"/>
    </location>
</feature>
<dbReference type="GO" id="GO:0051225">
    <property type="term" value="P:spindle assembly"/>
    <property type="evidence" value="ECO:0007669"/>
    <property type="project" value="InterPro"/>
</dbReference>
<name>A0A3N4KTM8_9PEZI</name>
<dbReference type="AlphaFoldDB" id="A0A3N4KTM8"/>
<dbReference type="GO" id="GO:1990498">
    <property type="term" value="C:mitotic spindle microtubule"/>
    <property type="evidence" value="ECO:0007669"/>
    <property type="project" value="TreeGrafter"/>
</dbReference>
<evidence type="ECO:0000256" key="2">
    <source>
        <dbReference type="SAM" id="MobiDB-lite"/>
    </source>
</evidence>
<dbReference type="PANTHER" id="PTHR16151:SF2">
    <property type="entry name" value="HAUS AUGMIN-LIKE COMPLEX SUBUNIT 6"/>
    <property type="match status" value="1"/>
</dbReference>
<sequence length="682" mass="77224">MKSPPTAVSLLLTNLQLLDYDNDPEQSFPINSDVFTSLKNKGKAFEHIAYHLFHILDPEECALRLDTCWPIFEPAQSRELRNVIFKWLSDLKKNGQLGGNVLVRRTLLDDCSGDRYEELLLALSTYVLRSQLEKGNIQNAICKTFAYKQTSSLSPSPKSLEALILAHESSLTRLLHSRRLSKSQWSSFAAFLDSKESQISVISETLSQSTTGDHPAILPRGYEEDVLRKWRNNWLGDQRWLEILLKGDPEYMRDQFFELPFHKALSKHHHFKNGLVGVRNGDVSLLALEKQVQEQNNRLRELRHIREETLRTTPRFDSTNLPGKAKAGSDAQNEKTYLKVVFDQHQSLHSGQVRIAHEYIDSQRNEYTELIDALREDLTAAGIPARREVATVSPEYQFRPVPKSELPISDYSRYGNESDIEMSESPLQRPYDHQDNPLIKVSQQIEDYEPQPTTPSDASYQDNDDENEGFSEFEESIIIPNLQSSHTDPASPLPPPQSKPRTRDSLGFEGFGDDELLAEQIVSTMAATDFSPEKPSPLKRNQQRHAFRPLALDDTFEMDESRLKLNIGQLQSTQYENTEQSSFLNSRRDNFSTPIKAPLASPTRKEDLLRSTDYNSVFKSRPKIAVSPVLTPAGGSPLPNLSLVSGMSMNPEAVFSEDEMTGFAAGYAASPLIRRNARKGDM</sequence>
<keyword evidence="1" id="KW-0175">Coiled coil</keyword>
<feature type="coiled-coil region" evidence="1">
    <location>
        <begin position="285"/>
        <end position="312"/>
    </location>
</feature>
<dbReference type="GO" id="GO:0070652">
    <property type="term" value="C:HAUS complex"/>
    <property type="evidence" value="ECO:0007669"/>
    <property type="project" value="InterPro"/>
</dbReference>
<dbReference type="InParanoid" id="A0A3N4KTM8"/>
<organism evidence="4 5">
    <name type="scientific">Morchella conica CCBAS932</name>
    <dbReference type="NCBI Taxonomy" id="1392247"/>
    <lineage>
        <taxon>Eukaryota</taxon>
        <taxon>Fungi</taxon>
        <taxon>Dikarya</taxon>
        <taxon>Ascomycota</taxon>
        <taxon>Pezizomycotina</taxon>
        <taxon>Pezizomycetes</taxon>
        <taxon>Pezizales</taxon>
        <taxon>Morchellaceae</taxon>
        <taxon>Morchella</taxon>
    </lineage>
</organism>
<accession>A0A3N4KTM8</accession>
<dbReference type="Proteomes" id="UP000277580">
    <property type="component" value="Unassembled WGS sequence"/>
</dbReference>
<keyword evidence="5" id="KW-1185">Reference proteome</keyword>
<gene>
    <name evidence="4" type="ORF">P167DRAFT_84233</name>
</gene>
<dbReference type="EMBL" id="ML119120">
    <property type="protein sequence ID" value="RPB13866.1"/>
    <property type="molecule type" value="Genomic_DNA"/>
</dbReference>
<protein>
    <recommendedName>
        <fullName evidence="3">HAUS augmin-like complex subunit 6 N-terminal domain-containing protein</fullName>
    </recommendedName>
</protein>
<dbReference type="InterPro" id="IPR028163">
    <property type="entry name" value="HAUS_6_N"/>
</dbReference>
<proteinExistence type="predicted"/>
<dbReference type="InterPro" id="IPR026797">
    <property type="entry name" value="HAUS_6"/>
</dbReference>
<dbReference type="GO" id="GO:0008017">
    <property type="term" value="F:microtubule binding"/>
    <property type="evidence" value="ECO:0007669"/>
    <property type="project" value="TreeGrafter"/>
</dbReference>
<evidence type="ECO:0000256" key="1">
    <source>
        <dbReference type="SAM" id="Coils"/>
    </source>
</evidence>
<feature type="region of interest" description="Disordered" evidence="2">
    <location>
        <begin position="582"/>
        <end position="606"/>
    </location>
</feature>
<evidence type="ECO:0000313" key="4">
    <source>
        <dbReference type="EMBL" id="RPB13866.1"/>
    </source>
</evidence>
<dbReference type="STRING" id="1392247.A0A3N4KTM8"/>
<feature type="region of interest" description="Disordered" evidence="2">
    <location>
        <begin position="447"/>
        <end position="469"/>
    </location>
</feature>
<feature type="region of interest" description="Disordered" evidence="2">
    <location>
        <begin position="483"/>
        <end position="506"/>
    </location>
</feature>